<dbReference type="EMBL" id="PTIZ01000006">
    <property type="protein sequence ID" value="PPK75406.1"/>
    <property type="molecule type" value="Genomic_DNA"/>
</dbReference>
<dbReference type="NCBIfam" id="TIGR00573">
    <property type="entry name" value="dnaq"/>
    <property type="match status" value="1"/>
</dbReference>
<feature type="active site" description="Proton acceptor" evidence="15">
    <location>
        <position position="160"/>
    </location>
</feature>
<dbReference type="PANTHER" id="PTHR30231:SF41">
    <property type="entry name" value="DNA POLYMERASE III SUBUNIT EPSILON"/>
    <property type="match status" value="1"/>
</dbReference>
<dbReference type="InterPro" id="IPR036397">
    <property type="entry name" value="RNaseH_sf"/>
</dbReference>
<dbReference type="NCBIfam" id="TIGR01406">
    <property type="entry name" value="dnaQ_proteo"/>
    <property type="match status" value="1"/>
</dbReference>
<dbReference type="GO" id="GO:0005829">
    <property type="term" value="C:cytosol"/>
    <property type="evidence" value="ECO:0007669"/>
    <property type="project" value="TreeGrafter"/>
</dbReference>
<dbReference type="InterPro" id="IPR013520">
    <property type="entry name" value="Ribonucl_H"/>
</dbReference>
<dbReference type="Gene3D" id="3.30.420.10">
    <property type="entry name" value="Ribonuclease H-like superfamily/Ribonuclease H"/>
    <property type="match status" value="1"/>
</dbReference>
<dbReference type="GO" id="GO:0008408">
    <property type="term" value="F:3'-5' exonuclease activity"/>
    <property type="evidence" value="ECO:0007669"/>
    <property type="project" value="TreeGrafter"/>
</dbReference>
<comment type="caution">
    <text evidence="20">The sequence shown here is derived from an EMBL/GenBank/DDBJ whole genome shotgun (WGS) entry which is preliminary data.</text>
</comment>
<dbReference type="SMART" id="SM00479">
    <property type="entry name" value="EXOIII"/>
    <property type="match status" value="1"/>
</dbReference>
<dbReference type="InterPro" id="IPR006054">
    <property type="entry name" value="DnaQ"/>
</dbReference>
<feature type="binding site" evidence="16">
    <location>
        <position position="16"/>
    </location>
    <ligand>
        <name>substrate</name>
    </ligand>
</feature>
<evidence type="ECO:0000256" key="4">
    <source>
        <dbReference type="ARBA" id="ARBA00022679"/>
    </source>
</evidence>
<comment type="subunit">
    <text evidence="18">DNA polymerase III contains a core (composed of alpha, epsilon and theta chains) that associates with a tau subunit. This core dimerizes to form the POLIII' complex. PolIII' associates with the gamma complex (composed of gamma, delta, delta', psi and chi chains) and with the beta chain to form the complete DNA polymerase III complex.</text>
</comment>
<feature type="binding site" evidence="16">
    <location>
        <position position="165"/>
    </location>
    <ligand>
        <name>substrate</name>
    </ligand>
</feature>
<evidence type="ECO:0000256" key="3">
    <source>
        <dbReference type="ARBA" id="ARBA00020352"/>
    </source>
</evidence>
<evidence type="ECO:0000256" key="6">
    <source>
        <dbReference type="ARBA" id="ARBA00022705"/>
    </source>
</evidence>
<evidence type="ECO:0000256" key="7">
    <source>
        <dbReference type="ARBA" id="ARBA00022722"/>
    </source>
</evidence>
<evidence type="ECO:0000256" key="5">
    <source>
        <dbReference type="ARBA" id="ARBA00022695"/>
    </source>
</evidence>
<dbReference type="CDD" id="cd06131">
    <property type="entry name" value="DNA_pol_III_epsilon_Ecoli_like"/>
    <property type="match status" value="1"/>
</dbReference>
<keyword evidence="4 18" id="KW-0808">Transferase</keyword>
<feature type="binding site" evidence="17">
    <location>
        <position position="165"/>
    </location>
    <ligand>
        <name>a divalent metal cation</name>
        <dbReference type="ChEBI" id="CHEBI:60240"/>
        <label>1</label>
        <note>catalytic</note>
    </ligand>
</feature>
<dbReference type="PANTHER" id="PTHR30231">
    <property type="entry name" value="DNA POLYMERASE III SUBUNIT EPSILON"/>
    <property type="match status" value="1"/>
</dbReference>
<dbReference type="EC" id="2.7.7.7" evidence="2 18"/>
<keyword evidence="5 18" id="KW-0548">Nucleotidyltransferase</keyword>
<dbReference type="FunFam" id="3.30.420.10:FF:000012">
    <property type="entry name" value="DNA polymerase III subunit epsilon"/>
    <property type="match status" value="1"/>
</dbReference>
<evidence type="ECO:0000256" key="2">
    <source>
        <dbReference type="ARBA" id="ARBA00012417"/>
    </source>
</evidence>
<feature type="binding site" evidence="17">
    <location>
        <position position="16"/>
    </location>
    <ligand>
        <name>a divalent metal cation</name>
        <dbReference type="ChEBI" id="CHEBI:60240"/>
        <label>1</label>
        <note>catalytic</note>
    </ligand>
</feature>
<protein>
    <recommendedName>
        <fullName evidence="3 18">DNA polymerase III subunit epsilon</fullName>
        <ecNumber evidence="2 18">2.7.7.7</ecNumber>
    </recommendedName>
</protein>
<accession>A0A2S6HD90</accession>
<keyword evidence="10 18" id="KW-0269">Exonuclease</keyword>
<dbReference type="RefSeq" id="WP_104429256.1">
    <property type="nucleotide sequence ID" value="NZ_PTIZ01000006.1"/>
</dbReference>
<keyword evidence="8 17" id="KW-0479">Metal-binding</keyword>
<evidence type="ECO:0000313" key="21">
    <source>
        <dbReference type="Proteomes" id="UP000240010"/>
    </source>
</evidence>
<keyword evidence="12 18" id="KW-0239">DNA-directed DNA polymerase</keyword>
<dbReference type="GO" id="GO:0003677">
    <property type="term" value="F:DNA binding"/>
    <property type="evidence" value="ECO:0007669"/>
    <property type="project" value="InterPro"/>
</dbReference>
<gene>
    <name evidence="18" type="primary">dnaQ</name>
    <name evidence="20" type="ORF">B0F87_106254</name>
</gene>
<keyword evidence="13 17" id="KW-0464">Manganese</keyword>
<proteinExistence type="predicted"/>
<evidence type="ECO:0000256" key="12">
    <source>
        <dbReference type="ARBA" id="ARBA00022932"/>
    </source>
</evidence>
<keyword evidence="6 18" id="KW-0235">DNA replication</keyword>
<comment type="catalytic activity">
    <reaction evidence="14 18">
        <text>DNA(n) + a 2'-deoxyribonucleoside 5'-triphosphate = DNA(n+1) + diphosphate</text>
        <dbReference type="Rhea" id="RHEA:22508"/>
        <dbReference type="Rhea" id="RHEA-COMP:17339"/>
        <dbReference type="Rhea" id="RHEA-COMP:17340"/>
        <dbReference type="ChEBI" id="CHEBI:33019"/>
        <dbReference type="ChEBI" id="CHEBI:61560"/>
        <dbReference type="ChEBI" id="CHEBI:173112"/>
        <dbReference type="EC" id="2.7.7.7"/>
    </reaction>
</comment>
<organism evidence="20 21">
    <name type="scientific">Methylobacter tundripaludum</name>
    <dbReference type="NCBI Taxonomy" id="173365"/>
    <lineage>
        <taxon>Bacteria</taxon>
        <taxon>Pseudomonadati</taxon>
        <taxon>Pseudomonadota</taxon>
        <taxon>Gammaproteobacteria</taxon>
        <taxon>Methylococcales</taxon>
        <taxon>Methylococcaceae</taxon>
        <taxon>Methylobacter</taxon>
    </lineage>
</organism>
<dbReference type="InterPro" id="IPR012337">
    <property type="entry name" value="RNaseH-like_sf"/>
</dbReference>
<evidence type="ECO:0000256" key="17">
    <source>
        <dbReference type="PIRSR" id="PIRSR606309-3"/>
    </source>
</evidence>
<evidence type="ECO:0000313" key="20">
    <source>
        <dbReference type="EMBL" id="PPK75406.1"/>
    </source>
</evidence>
<dbReference type="Proteomes" id="UP000240010">
    <property type="component" value="Unassembled WGS sequence"/>
</dbReference>
<keyword evidence="7 18" id="KW-0540">Nuclease</keyword>
<keyword evidence="11 17" id="KW-0460">Magnesium</keyword>
<dbReference type="Pfam" id="PF00929">
    <property type="entry name" value="RNase_T"/>
    <property type="match status" value="1"/>
</dbReference>
<dbReference type="AlphaFoldDB" id="A0A2S6HD90"/>
<dbReference type="GO" id="GO:0046872">
    <property type="term" value="F:metal ion binding"/>
    <property type="evidence" value="ECO:0007669"/>
    <property type="project" value="UniProtKB-KW"/>
</dbReference>
<sequence>MDKRTFTNRLVVLDTETTGLNPQEGHRIIEIGCVELVNRRLTGKRFHTYINPERIIDDGAIEVHGITNQFLEDKPCFADVVKDFIAFIQGAELVIHNAPFDVGFINYEFSRLNSQTGTVTDYSKVFDTLTYARKKHPGQRNSLDALCKRYGIDNSHRDLHGALLDAEILADVFLLMTGGQSSLLDEGQGRQEGAAVNREIKHLSADRPALKIIRCTEEELNAHQQRLEAIEKAGGGCIWNQ</sequence>
<reference evidence="20 21" key="1">
    <citation type="submission" date="2018-02" db="EMBL/GenBank/DDBJ databases">
        <title>Subsurface microbial communities from deep shales in Ohio and West Virginia, USA.</title>
        <authorList>
            <person name="Wrighton K."/>
        </authorList>
    </citation>
    <scope>NUCLEOTIDE SEQUENCE [LARGE SCALE GENOMIC DNA]</scope>
    <source>
        <strain evidence="20 21">OWC-DMM</strain>
    </source>
</reference>
<evidence type="ECO:0000256" key="9">
    <source>
        <dbReference type="ARBA" id="ARBA00022801"/>
    </source>
</evidence>
<evidence type="ECO:0000256" key="10">
    <source>
        <dbReference type="ARBA" id="ARBA00022839"/>
    </source>
</evidence>
<feature type="domain" description="Exonuclease" evidence="19">
    <location>
        <begin position="9"/>
        <end position="182"/>
    </location>
</feature>
<comment type="cofactor">
    <cofactor evidence="17">
        <name>Mg(2+)</name>
        <dbReference type="ChEBI" id="CHEBI:18420"/>
    </cofactor>
    <cofactor evidence="17">
        <name>Mn(2+)</name>
        <dbReference type="ChEBI" id="CHEBI:29035"/>
    </cofactor>
    <text evidence="17">Binds 2 divalent metal cations. Magnesium or manganese.</text>
</comment>
<evidence type="ECO:0000256" key="13">
    <source>
        <dbReference type="ARBA" id="ARBA00023211"/>
    </source>
</evidence>
<evidence type="ECO:0000256" key="11">
    <source>
        <dbReference type="ARBA" id="ARBA00022842"/>
    </source>
</evidence>
<dbReference type="GO" id="GO:0045004">
    <property type="term" value="P:DNA replication proofreading"/>
    <property type="evidence" value="ECO:0007669"/>
    <property type="project" value="TreeGrafter"/>
</dbReference>
<dbReference type="NCBIfam" id="NF004316">
    <property type="entry name" value="PRK05711.1"/>
    <property type="match status" value="1"/>
</dbReference>
<comment type="cofactor">
    <cofactor evidence="1 18">
        <name>Mn(2+)</name>
        <dbReference type="ChEBI" id="CHEBI:29035"/>
    </cofactor>
</comment>
<feature type="binding site" evidence="16">
    <location>
        <position position="14"/>
    </location>
    <ligand>
        <name>substrate</name>
    </ligand>
</feature>
<dbReference type="SUPFAM" id="SSF53098">
    <property type="entry name" value="Ribonuclease H-like"/>
    <property type="match status" value="1"/>
</dbReference>
<evidence type="ECO:0000256" key="14">
    <source>
        <dbReference type="ARBA" id="ARBA00049244"/>
    </source>
</evidence>
<feature type="binding site" evidence="16">
    <location>
        <position position="64"/>
    </location>
    <ligand>
        <name>substrate</name>
    </ligand>
</feature>
<evidence type="ECO:0000256" key="8">
    <source>
        <dbReference type="ARBA" id="ARBA00022723"/>
    </source>
</evidence>
<evidence type="ECO:0000259" key="19">
    <source>
        <dbReference type="SMART" id="SM00479"/>
    </source>
</evidence>
<evidence type="ECO:0000256" key="18">
    <source>
        <dbReference type="RuleBase" id="RU364087"/>
    </source>
</evidence>
<comment type="function">
    <text evidence="18">DNA polymerase III is a complex, multichain enzyme responsible for most of the replicative synthesis in bacteria. The epsilon subunit contain the editing function and is a proofreading 3'-5' exonuclease.</text>
</comment>
<dbReference type="GO" id="GO:0003887">
    <property type="term" value="F:DNA-directed DNA polymerase activity"/>
    <property type="evidence" value="ECO:0007669"/>
    <property type="project" value="UniProtKB-KW"/>
</dbReference>
<evidence type="ECO:0000256" key="15">
    <source>
        <dbReference type="PIRSR" id="PIRSR606309-1"/>
    </source>
</evidence>
<name>A0A2S6HD90_9GAMM</name>
<dbReference type="InterPro" id="IPR006309">
    <property type="entry name" value="DnaQ_proteo"/>
</dbReference>
<evidence type="ECO:0000256" key="1">
    <source>
        <dbReference type="ARBA" id="ARBA00001936"/>
    </source>
</evidence>
<feature type="binding site" evidence="17">
    <location>
        <position position="14"/>
    </location>
    <ligand>
        <name>a divalent metal cation</name>
        <dbReference type="ChEBI" id="CHEBI:60240"/>
        <label>1</label>
        <note>catalytic</note>
    </ligand>
</feature>
<keyword evidence="9 18" id="KW-0378">Hydrolase</keyword>
<evidence type="ECO:0000256" key="16">
    <source>
        <dbReference type="PIRSR" id="PIRSR606309-2"/>
    </source>
</evidence>